<evidence type="ECO:0000256" key="2">
    <source>
        <dbReference type="ARBA" id="ARBA00022676"/>
    </source>
</evidence>
<gene>
    <name evidence="9" type="ORF">FOJ82_11345</name>
</gene>
<keyword evidence="4 8" id="KW-0812">Transmembrane</keyword>
<keyword evidence="6 8" id="KW-0472">Membrane</keyword>
<keyword evidence="5 8" id="KW-1133">Transmembrane helix</keyword>
<evidence type="ECO:0000313" key="10">
    <source>
        <dbReference type="Proteomes" id="UP000317638"/>
    </source>
</evidence>
<reference evidence="9 10" key="1">
    <citation type="submission" date="2019-07" db="EMBL/GenBank/DDBJ databases">
        <authorList>
            <person name="Zhou L.-Y."/>
        </authorList>
    </citation>
    <scope>NUCLEOTIDE SEQUENCE [LARGE SCALE GENOMIC DNA]</scope>
    <source>
        <strain evidence="9 10">YIM 101269</strain>
    </source>
</reference>
<dbReference type="Pfam" id="PF26314">
    <property type="entry name" value="MptA_B_family"/>
    <property type="match status" value="1"/>
</dbReference>
<dbReference type="NCBIfam" id="NF038066">
    <property type="entry name" value="MptB"/>
    <property type="match status" value="1"/>
</dbReference>
<evidence type="ECO:0000256" key="3">
    <source>
        <dbReference type="ARBA" id="ARBA00022679"/>
    </source>
</evidence>
<proteinExistence type="inferred from homology"/>
<organism evidence="9 10">
    <name type="scientific">Tessaracoccus rhinocerotis</name>
    <dbReference type="NCBI Taxonomy" id="1689449"/>
    <lineage>
        <taxon>Bacteria</taxon>
        <taxon>Bacillati</taxon>
        <taxon>Actinomycetota</taxon>
        <taxon>Actinomycetes</taxon>
        <taxon>Propionibacteriales</taxon>
        <taxon>Propionibacteriaceae</taxon>
        <taxon>Tessaracoccus</taxon>
    </lineage>
</organism>
<evidence type="ECO:0000256" key="1">
    <source>
        <dbReference type="ARBA" id="ARBA00004141"/>
    </source>
</evidence>
<dbReference type="EMBL" id="VKKG01000004">
    <property type="protein sequence ID" value="TRY17853.1"/>
    <property type="molecule type" value="Genomic_DNA"/>
</dbReference>
<feature type="transmembrane region" description="Helical" evidence="8">
    <location>
        <begin position="196"/>
        <end position="214"/>
    </location>
</feature>
<evidence type="ECO:0000313" key="9">
    <source>
        <dbReference type="EMBL" id="TRY17853.1"/>
    </source>
</evidence>
<evidence type="ECO:0000256" key="7">
    <source>
        <dbReference type="ARBA" id="ARBA00043987"/>
    </source>
</evidence>
<comment type="similarity">
    <text evidence="7">Belongs to the MptA/B family.</text>
</comment>
<dbReference type="GO" id="GO:0016758">
    <property type="term" value="F:hexosyltransferase activity"/>
    <property type="evidence" value="ECO:0007669"/>
    <property type="project" value="InterPro"/>
</dbReference>
<evidence type="ECO:0000256" key="6">
    <source>
        <dbReference type="ARBA" id="ARBA00023136"/>
    </source>
</evidence>
<sequence>MPRPDSARWLRNTTADAPHGWLWTAVGVFAIIVVSLATALDMNGLLERGASWWRPLVTIPAHCLLLVAWWQLGPSWRRPLTTLALWCATLLLAPPLHSRDAFSYAAQGWLINNGQDPYVVASGQAGDAGLLVGVHWYETTSVYPPLSLEIFRFISWLFDGHVWWSVIGMRLPNLVALAVLAWCLPRLARRVGVSRTTALWAGLLNPLVVVQWIGGIHNDAIMVALVALACLVAQDPAWRGYRGMLAGGLGIGAAMLVKQSGAVAGVAVVALAWAAAVPHLAERRRTWWALLRRAAAAGGAAVGAFLAFSFLSGWGLGWRNPSAGSPLEATSNSPVSWVASFIRFRELLPDETVTTVLTGLTSALIVAAVVLLVVRYGPHPPDEVGRPWVIAVGSLLAFAVLGPATQPWYLTWAVPFVALATPRLCSQHLWLVAVCAASVIPALQDLTAPYFSMVMLAVPCWLLWRRLVAARVPVLPSPQTTV</sequence>
<feature type="transmembrane region" description="Helical" evidence="8">
    <location>
        <begin position="353"/>
        <end position="376"/>
    </location>
</feature>
<dbReference type="RefSeq" id="WP_143938593.1">
    <property type="nucleotide sequence ID" value="NZ_VKKG01000004.1"/>
</dbReference>
<evidence type="ECO:0000256" key="8">
    <source>
        <dbReference type="SAM" id="Phobius"/>
    </source>
</evidence>
<feature type="transmembrane region" description="Helical" evidence="8">
    <location>
        <begin position="294"/>
        <end position="316"/>
    </location>
</feature>
<dbReference type="AlphaFoldDB" id="A0A553JZI7"/>
<dbReference type="OrthoDB" id="5242303at2"/>
<feature type="transmembrane region" description="Helical" evidence="8">
    <location>
        <begin position="20"/>
        <end position="40"/>
    </location>
</feature>
<keyword evidence="10" id="KW-1185">Reference proteome</keyword>
<accession>A0A553JZI7</accession>
<feature type="transmembrane region" description="Helical" evidence="8">
    <location>
        <begin position="388"/>
        <end position="412"/>
    </location>
</feature>
<name>A0A553JZI7_9ACTN</name>
<evidence type="ECO:0000256" key="4">
    <source>
        <dbReference type="ARBA" id="ARBA00022692"/>
    </source>
</evidence>
<protein>
    <submittedName>
        <fullName evidence="9">DUF2029 domain-containing protein</fullName>
    </submittedName>
</protein>
<dbReference type="Proteomes" id="UP000317638">
    <property type="component" value="Unassembled WGS sequence"/>
</dbReference>
<comment type="subcellular location">
    <subcellularLocation>
        <location evidence="1">Membrane</location>
        <topology evidence="1">Multi-pass membrane protein</topology>
    </subcellularLocation>
</comment>
<comment type="caution">
    <text evidence="9">The sequence shown here is derived from an EMBL/GenBank/DDBJ whole genome shotgun (WGS) entry which is preliminary data.</text>
</comment>
<feature type="transmembrane region" description="Helical" evidence="8">
    <location>
        <begin position="250"/>
        <end position="274"/>
    </location>
</feature>
<dbReference type="GO" id="GO:0005886">
    <property type="term" value="C:plasma membrane"/>
    <property type="evidence" value="ECO:0007669"/>
    <property type="project" value="UniProtKB-SubCell"/>
</dbReference>
<feature type="transmembrane region" description="Helical" evidence="8">
    <location>
        <begin position="52"/>
        <end position="72"/>
    </location>
</feature>
<feature type="transmembrane region" description="Helical" evidence="8">
    <location>
        <begin position="162"/>
        <end position="184"/>
    </location>
</feature>
<evidence type="ECO:0000256" key="5">
    <source>
        <dbReference type="ARBA" id="ARBA00022989"/>
    </source>
</evidence>
<feature type="transmembrane region" description="Helical" evidence="8">
    <location>
        <begin position="448"/>
        <end position="464"/>
    </location>
</feature>
<dbReference type="InterPro" id="IPR049829">
    <property type="entry name" value="MptA/B-like"/>
</dbReference>
<keyword evidence="3" id="KW-0808">Transferase</keyword>
<keyword evidence="2" id="KW-0328">Glycosyltransferase</keyword>